<evidence type="ECO:0000313" key="14">
    <source>
        <dbReference type="Proteomes" id="UP000256269"/>
    </source>
</evidence>
<evidence type="ECO:0000256" key="5">
    <source>
        <dbReference type="ARBA" id="ARBA00023125"/>
    </source>
</evidence>
<dbReference type="GO" id="GO:0043138">
    <property type="term" value="F:3'-5' DNA helicase activity"/>
    <property type="evidence" value="ECO:0007669"/>
    <property type="project" value="UniProtKB-EC"/>
</dbReference>
<evidence type="ECO:0000256" key="8">
    <source>
        <dbReference type="ARBA" id="ARBA00034808"/>
    </source>
</evidence>
<dbReference type="InterPro" id="IPR036397">
    <property type="entry name" value="RNaseH_sf"/>
</dbReference>
<feature type="region of interest" description="Disordered" evidence="9">
    <location>
        <begin position="623"/>
        <end position="676"/>
    </location>
</feature>
<dbReference type="GO" id="GO:0005694">
    <property type="term" value="C:chromosome"/>
    <property type="evidence" value="ECO:0007669"/>
    <property type="project" value="TreeGrafter"/>
</dbReference>
<evidence type="ECO:0000259" key="11">
    <source>
        <dbReference type="PROSITE" id="PS51193"/>
    </source>
</evidence>
<keyword evidence="14" id="KW-1185">Reference proteome</keyword>
<dbReference type="InterPro" id="IPR014013">
    <property type="entry name" value="Helic_SF1/SF2_ATP-bd_DinG/Rad3"/>
</dbReference>
<organism evidence="13 14">
    <name type="scientific">Kutzneria buriramensis</name>
    <dbReference type="NCBI Taxonomy" id="1045776"/>
    <lineage>
        <taxon>Bacteria</taxon>
        <taxon>Bacillati</taxon>
        <taxon>Actinomycetota</taxon>
        <taxon>Actinomycetes</taxon>
        <taxon>Pseudonocardiales</taxon>
        <taxon>Pseudonocardiaceae</taxon>
        <taxon>Kutzneria</taxon>
    </lineage>
</organism>
<evidence type="ECO:0000259" key="12">
    <source>
        <dbReference type="PROSITE" id="PS51194"/>
    </source>
</evidence>
<dbReference type="SMART" id="SM00491">
    <property type="entry name" value="HELICc2"/>
    <property type="match status" value="1"/>
</dbReference>
<accession>A0A3E0GX69</accession>
<protein>
    <recommendedName>
        <fullName evidence="8">DNA 3'-5' helicase</fullName>
        <ecNumber evidence="8">5.6.2.4</ecNumber>
    </recommendedName>
</protein>
<keyword evidence="3" id="KW-0378">Hydrolase</keyword>
<reference evidence="13 14" key="1">
    <citation type="submission" date="2018-08" db="EMBL/GenBank/DDBJ databases">
        <title>Genomic Encyclopedia of Archaeal and Bacterial Type Strains, Phase II (KMG-II): from individual species to whole genera.</title>
        <authorList>
            <person name="Goeker M."/>
        </authorList>
    </citation>
    <scope>NUCLEOTIDE SEQUENCE [LARGE SCALE GENOMIC DNA]</scope>
    <source>
        <strain evidence="13 14">DSM 45791</strain>
    </source>
</reference>
<dbReference type="PANTHER" id="PTHR13710">
    <property type="entry name" value="DNA HELICASE RECQ FAMILY MEMBER"/>
    <property type="match status" value="1"/>
</dbReference>
<sequence>MLPDQEWEDELRSASVRTRYDAGKTPAAQVLLALRAYLDGADVLVAYNGTGADFPMLEDLAARADQPPLGGLRHVDALYLAYAVWPWAQSHRLADLAEEVGADRSGLHWHDAADDADLTARLLRRAAEVVGGWDKPLRDLLLGIGTGSPGWDLVASLLTQPPGPPAAGDGAVAQVLAAALSGDGLHDPTRRGGTTTVALSIPKPMLDDRGRTDPHALAQAASRNAVERRPAQQLMAEVLTKQVAAGRDALCEAPTGTGKSFAVLAAALDWLAVDRSRRVVLATYTKQLQSQLATDITRLASAISGLGSACDLVKGRRNRLSMRSLVAAVTDAITSGVRAGRRSDRNRFAARPEYRELLVYLIRRLTSTTSAYQGWTARSVDPADLPVFLAEYIEVIAGPVLGPWLTELSQEYGDYGGRSGSPLARMTDTVAEALANHRLVIANHALLLSNPDVFADHTLLIVDEAHSLEHAATGAASANVDYRSLENLMAELLRWWDAERRAPATIGEQIADLERTLDTEVMPKAAQAVFDAAGGEPGHRAATLASPFGGLGGSAPARHLLLRFTRLADIAGRIHRQLSGYLGSPEMRTASWWERERAESLSTKVDRLSEAARRIVADADEILALRDTPDSPSDIPEPADEGQGDEQDAPVDPLEEQLGEDSTDGYQPRLPHGDPQQVASNRVVYATELELHGLSVSARKYAFTVTSAPIELAYDRQWRLAKARFARIFYVSATLQVSGRWDYIRSRLALGSDVDAHCLAGPFDLAKQARLICLTDFPSWAEQSDGAVRAVGHQLAGYAREVVRREVIPPRSGRQHAEAFTGGALVLTTATRTASAIAESLLAELPATAPDVPVAVSPILGNARAAHAFTESGGFCVATRGMWQGVDFPADRLSLVWINKLPFAPFADPVVAARRAAVARRAASSGDPNPDRAATELYYLPLAAMDLRQAVGRLIRSAGHRGVIVISDRKLDGRTALRRSYRKVFLESLDPGLLVADPDTGEAAGGNLATMAEGWERIWRFLADCKKITYERANELCTPKSLAEHTLLPATRKILKARIEPDVEAAARANGSLGDLLVERCTQIARCLRPRDEPMTLRSQQEEVIRAVADDTDVLALLPTGFGKSYTFQLPALALSGVTVVVSPLVALMADQALELNATIGGAVRALVGPMAESNSRRGKTEVAEQLTGVRDHGIRLVYISPERLANRRFQQLLREGAEKGNLRRVAIDEAHTFVQWGDDFRPSFRRAAAFLSELRTSHGLRVTAVTATANRGVREGLRSGLFGLPAEAADGEPLVTVFEDPLRPELAIYRRFMRTAGPNAVAGLAEAVTTACDDHAIFYCLTVREVDALYAHLREFVGEGGTKRVRRFHGRMPEAEKASVLTEFRDAAAKDEEGFAPLLIVATSAFGLGVNRRDIRCVFAVSPPTDLAGLYQQLGRAGRDQVGKAPAAITEPSHGLALGTRRGFQTVAWMASQGLPEPTQRHIGSAVLTAARSSGVLDPDLVADTVIGNEIAAGRLSAYDARKTETVATYRTTVIRALATLATAGTVDDGGDFPATVTVTPVDDPVRYDDEALAAAITSVQQLAATRPGRHQVVEIHRQLTAQVPGYADHAVDAAGTWALLATMHDLGTVDVSQAGNTRTLVSVRPLGGASMLPADFGARMNTQRARLAAEIDALRDWYCDTTQCANTAFTEYFGQPGQSAPKGTCSTAGCRCSSCWSTVDDTAPQPALLRALNTPRPRPSANRDSIVYQAAVERYVRALLWDNYRGLTAGMLHRVLRGDEAFLSGKLGRLRPLWPQLLYHRLRGVDPGIKLRHVEDALARLGSAGEVTLADGERVWRLQRHVDRDRARVMATQAGATP</sequence>
<dbReference type="Gene3D" id="3.30.420.10">
    <property type="entry name" value="Ribonuclease H-like superfamily/Ribonuclease H"/>
    <property type="match status" value="1"/>
</dbReference>
<comment type="catalytic activity">
    <reaction evidence="7">
        <text>Couples ATP hydrolysis with the unwinding of duplex DNA by translocating in the 3'-5' direction.</text>
        <dbReference type="EC" id="5.6.2.4"/>
    </reaction>
</comment>
<dbReference type="GO" id="GO:0009378">
    <property type="term" value="F:four-way junction helicase activity"/>
    <property type="evidence" value="ECO:0007669"/>
    <property type="project" value="TreeGrafter"/>
</dbReference>
<dbReference type="GO" id="GO:0005524">
    <property type="term" value="F:ATP binding"/>
    <property type="evidence" value="ECO:0007669"/>
    <property type="project" value="UniProtKB-KW"/>
</dbReference>
<dbReference type="GO" id="GO:0016818">
    <property type="term" value="F:hydrolase activity, acting on acid anhydrides, in phosphorus-containing anhydrides"/>
    <property type="evidence" value="ECO:0007669"/>
    <property type="project" value="InterPro"/>
</dbReference>
<name>A0A3E0GX69_9PSEU</name>
<evidence type="ECO:0000256" key="9">
    <source>
        <dbReference type="SAM" id="MobiDB-lite"/>
    </source>
</evidence>
<dbReference type="InterPro" id="IPR011545">
    <property type="entry name" value="DEAD/DEAH_box_helicase_dom"/>
</dbReference>
<feature type="domain" description="Helicase ATP-binding" evidence="11">
    <location>
        <begin position="218"/>
        <end position="525"/>
    </location>
</feature>
<dbReference type="Pfam" id="PF00270">
    <property type="entry name" value="DEAD"/>
    <property type="match status" value="2"/>
</dbReference>
<dbReference type="InterPro" id="IPR027417">
    <property type="entry name" value="P-loop_NTPase"/>
</dbReference>
<dbReference type="Pfam" id="PF00271">
    <property type="entry name" value="Helicase_C"/>
    <property type="match status" value="1"/>
</dbReference>
<keyword evidence="4" id="KW-0067">ATP-binding</keyword>
<comment type="caution">
    <text evidence="13">The sequence shown here is derived from an EMBL/GenBank/DDBJ whole genome shotgun (WGS) entry which is preliminary data.</text>
</comment>
<evidence type="ECO:0000256" key="2">
    <source>
        <dbReference type="ARBA" id="ARBA00022741"/>
    </source>
</evidence>
<dbReference type="InterPro" id="IPR006555">
    <property type="entry name" value="ATP-dep_Helicase_C"/>
</dbReference>
<dbReference type="EC" id="5.6.2.4" evidence="8"/>
<feature type="domain" description="Helicase ATP-binding" evidence="10">
    <location>
        <begin position="1105"/>
        <end position="1288"/>
    </location>
</feature>
<evidence type="ECO:0000256" key="4">
    <source>
        <dbReference type="ARBA" id="ARBA00022840"/>
    </source>
</evidence>
<keyword evidence="13" id="KW-0347">Helicase</keyword>
<evidence type="ECO:0000256" key="1">
    <source>
        <dbReference type="ARBA" id="ARBA00005446"/>
    </source>
</evidence>
<evidence type="ECO:0000313" key="13">
    <source>
        <dbReference type="EMBL" id="REH30666.1"/>
    </source>
</evidence>
<dbReference type="InterPro" id="IPR014001">
    <property type="entry name" value="Helicase_ATP-bd"/>
</dbReference>
<keyword evidence="5" id="KW-0238">DNA-binding</keyword>
<gene>
    <name evidence="13" type="ORF">BCF44_12324</name>
</gene>
<evidence type="ECO:0000256" key="7">
    <source>
        <dbReference type="ARBA" id="ARBA00034617"/>
    </source>
</evidence>
<dbReference type="GO" id="GO:0005737">
    <property type="term" value="C:cytoplasm"/>
    <property type="evidence" value="ECO:0007669"/>
    <property type="project" value="TreeGrafter"/>
</dbReference>
<dbReference type="GO" id="GO:0000724">
    <property type="term" value="P:double-strand break repair via homologous recombination"/>
    <property type="evidence" value="ECO:0007669"/>
    <property type="project" value="TreeGrafter"/>
</dbReference>
<dbReference type="PANTHER" id="PTHR13710:SF105">
    <property type="entry name" value="ATP-DEPENDENT DNA HELICASE Q1"/>
    <property type="match status" value="1"/>
</dbReference>
<keyword evidence="2" id="KW-0547">Nucleotide-binding</keyword>
<dbReference type="CDD" id="cd17920">
    <property type="entry name" value="DEXHc_RecQ"/>
    <property type="match status" value="1"/>
</dbReference>
<dbReference type="InterPro" id="IPR001650">
    <property type="entry name" value="Helicase_C-like"/>
</dbReference>
<feature type="domain" description="Helicase C-terminal" evidence="12">
    <location>
        <begin position="1324"/>
        <end position="1484"/>
    </location>
</feature>
<dbReference type="SMART" id="SM00490">
    <property type="entry name" value="HELICc"/>
    <property type="match status" value="1"/>
</dbReference>
<dbReference type="EMBL" id="QUNO01000023">
    <property type="protein sequence ID" value="REH30666.1"/>
    <property type="molecule type" value="Genomic_DNA"/>
</dbReference>
<proteinExistence type="inferred from homology"/>
<evidence type="ECO:0000256" key="6">
    <source>
        <dbReference type="ARBA" id="ARBA00023235"/>
    </source>
</evidence>
<dbReference type="PROSITE" id="PS51193">
    <property type="entry name" value="HELICASE_ATP_BIND_2"/>
    <property type="match status" value="1"/>
</dbReference>
<comment type="similarity">
    <text evidence="1">Belongs to the helicase family. RecQ subfamily.</text>
</comment>
<dbReference type="SUPFAM" id="SSF53098">
    <property type="entry name" value="Ribonuclease H-like"/>
    <property type="match status" value="1"/>
</dbReference>
<dbReference type="PROSITE" id="PS51192">
    <property type="entry name" value="HELICASE_ATP_BIND_1"/>
    <property type="match status" value="1"/>
</dbReference>
<dbReference type="SMART" id="SM00487">
    <property type="entry name" value="DEXDc"/>
    <property type="match status" value="2"/>
</dbReference>
<evidence type="ECO:0000256" key="3">
    <source>
        <dbReference type="ARBA" id="ARBA00022801"/>
    </source>
</evidence>
<evidence type="ECO:0000259" key="10">
    <source>
        <dbReference type="PROSITE" id="PS51192"/>
    </source>
</evidence>
<dbReference type="PROSITE" id="PS51194">
    <property type="entry name" value="HELICASE_CTER"/>
    <property type="match status" value="1"/>
</dbReference>
<dbReference type="InterPro" id="IPR012337">
    <property type="entry name" value="RNaseH-like_sf"/>
</dbReference>
<dbReference type="Proteomes" id="UP000256269">
    <property type="component" value="Unassembled WGS sequence"/>
</dbReference>
<keyword evidence="6" id="KW-0413">Isomerase</keyword>
<dbReference type="GO" id="GO:0003677">
    <property type="term" value="F:DNA binding"/>
    <property type="evidence" value="ECO:0007669"/>
    <property type="project" value="UniProtKB-KW"/>
</dbReference>
<dbReference type="Pfam" id="PF13307">
    <property type="entry name" value="Helicase_C_2"/>
    <property type="match status" value="1"/>
</dbReference>
<dbReference type="Gene3D" id="3.40.50.300">
    <property type="entry name" value="P-loop containing nucleotide triphosphate hydrolases"/>
    <property type="match status" value="4"/>
</dbReference>
<feature type="compositionally biased region" description="Acidic residues" evidence="9">
    <location>
        <begin position="637"/>
        <end position="663"/>
    </location>
</feature>
<dbReference type="SUPFAM" id="SSF52540">
    <property type="entry name" value="P-loop containing nucleoside triphosphate hydrolases"/>
    <property type="match status" value="3"/>
</dbReference>